<keyword evidence="3 11" id="KW-0633">Potassium transport</keyword>
<keyword evidence="10 11" id="KW-0472">Membrane</keyword>
<dbReference type="PIRSF" id="PIRSF001296">
    <property type="entry name" value="K_ATPase_KdpC"/>
    <property type="match status" value="1"/>
</dbReference>
<organism evidence="12 13">
    <name type="scientific">Cellulomonas iranensis</name>
    <dbReference type="NCBI Taxonomy" id="76862"/>
    <lineage>
        <taxon>Bacteria</taxon>
        <taxon>Bacillati</taxon>
        <taxon>Actinomycetota</taxon>
        <taxon>Actinomycetes</taxon>
        <taxon>Micrococcales</taxon>
        <taxon>Cellulomonadaceae</taxon>
        <taxon>Cellulomonas</taxon>
    </lineage>
</organism>
<dbReference type="PANTHER" id="PTHR30042:SF2">
    <property type="entry name" value="POTASSIUM-TRANSPORTING ATPASE KDPC SUBUNIT"/>
    <property type="match status" value="1"/>
</dbReference>
<keyword evidence="2 11" id="KW-1003">Cell membrane</keyword>
<name>A0ABU0GJT9_9CELL</name>
<reference evidence="12 13" key="1">
    <citation type="submission" date="2023-07" db="EMBL/GenBank/DDBJ databases">
        <title>Sequencing the genomes of 1000 actinobacteria strains.</title>
        <authorList>
            <person name="Klenk H.-P."/>
        </authorList>
    </citation>
    <scope>NUCLEOTIDE SEQUENCE [LARGE SCALE GENOMIC DNA]</scope>
    <source>
        <strain evidence="12 13">DSM 14785</strain>
    </source>
</reference>
<evidence type="ECO:0000256" key="5">
    <source>
        <dbReference type="ARBA" id="ARBA00022741"/>
    </source>
</evidence>
<evidence type="ECO:0000256" key="1">
    <source>
        <dbReference type="ARBA" id="ARBA00022448"/>
    </source>
</evidence>
<comment type="function">
    <text evidence="11">Part of the high-affinity ATP-driven potassium transport (or Kdp) system, which catalyzes the hydrolysis of ATP coupled with the electrogenic transport of potassium into the cytoplasm. This subunit acts as a catalytic chaperone that increases the ATP-binding affinity of the ATP-hydrolyzing subunit KdpB by the formation of a transient KdpB/KdpC/ATP ternary complex.</text>
</comment>
<keyword evidence="5 11" id="KW-0547">Nucleotide-binding</keyword>
<comment type="subcellular location">
    <subcellularLocation>
        <location evidence="11">Cell membrane</location>
        <topology evidence="11">Single-pass membrane protein</topology>
    </subcellularLocation>
</comment>
<evidence type="ECO:0000256" key="10">
    <source>
        <dbReference type="ARBA" id="ARBA00023136"/>
    </source>
</evidence>
<proteinExistence type="inferred from homology"/>
<evidence type="ECO:0000256" key="4">
    <source>
        <dbReference type="ARBA" id="ARBA00022692"/>
    </source>
</evidence>
<dbReference type="HAMAP" id="MF_00276">
    <property type="entry name" value="KdpC"/>
    <property type="match status" value="1"/>
</dbReference>
<dbReference type="EMBL" id="JAUSVM010000001">
    <property type="protein sequence ID" value="MDQ0425607.1"/>
    <property type="molecule type" value="Genomic_DNA"/>
</dbReference>
<dbReference type="RefSeq" id="WP_070320981.1">
    <property type="nucleotide sequence ID" value="NZ_JAUSVM010000001.1"/>
</dbReference>
<comment type="caution">
    <text evidence="12">The sequence shown here is derived from an EMBL/GenBank/DDBJ whole genome shotgun (WGS) entry which is preliminary data.</text>
</comment>
<evidence type="ECO:0000256" key="11">
    <source>
        <dbReference type="HAMAP-Rule" id="MF_00276"/>
    </source>
</evidence>
<evidence type="ECO:0000313" key="13">
    <source>
        <dbReference type="Proteomes" id="UP001240250"/>
    </source>
</evidence>
<keyword evidence="9 11" id="KW-0406">Ion transport</keyword>
<keyword evidence="7 11" id="KW-0630">Potassium</keyword>
<comment type="subunit">
    <text evidence="11">The system is composed of three essential subunits: KdpA, KdpB and KdpC.</text>
</comment>
<comment type="similarity">
    <text evidence="11">Belongs to the KdpC family.</text>
</comment>
<gene>
    <name evidence="11" type="primary">kdpC</name>
    <name evidence="12" type="ORF">JO380_001988</name>
</gene>
<dbReference type="NCBIfam" id="NF001454">
    <property type="entry name" value="PRK00315.1"/>
    <property type="match status" value="1"/>
</dbReference>
<keyword evidence="1 11" id="KW-0813">Transport</keyword>
<keyword evidence="6 11" id="KW-0067">ATP-binding</keyword>
<accession>A0ABU0GJT9</accession>
<evidence type="ECO:0000256" key="7">
    <source>
        <dbReference type="ARBA" id="ARBA00022958"/>
    </source>
</evidence>
<evidence type="ECO:0000256" key="8">
    <source>
        <dbReference type="ARBA" id="ARBA00022989"/>
    </source>
</evidence>
<evidence type="ECO:0000256" key="3">
    <source>
        <dbReference type="ARBA" id="ARBA00022538"/>
    </source>
</evidence>
<evidence type="ECO:0000256" key="2">
    <source>
        <dbReference type="ARBA" id="ARBA00022475"/>
    </source>
</evidence>
<evidence type="ECO:0000313" key="12">
    <source>
        <dbReference type="EMBL" id="MDQ0425607.1"/>
    </source>
</evidence>
<dbReference type="NCBIfam" id="TIGR00681">
    <property type="entry name" value="kdpC"/>
    <property type="match status" value="1"/>
</dbReference>
<dbReference type="Pfam" id="PF02669">
    <property type="entry name" value="KdpC"/>
    <property type="match status" value="1"/>
</dbReference>
<keyword evidence="4 11" id="KW-0812">Transmembrane</keyword>
<dbReference type="Proteomes" id="UP001240250">
    <property type="component" value="Unassembled WGS sequence"/>
</dbReference>
<sequence length="192" mass="19596">MTAFARQALGGLRLLLALTLLLGVAYPTAVWAVGRLVPDRADGSPLVVDGQVRGSRLVGQAFDGPGWFLPRPSAAGDGYDALASGASNLGPQNPDLLATVERRRTEVAAREGVSPAAVPADAVTASASGLDPDISPAYAALQVPRVARERGLPEVRVRVLVADATSGRDLGFLGEPRVDVVTLNAAVAAAAG</sequence>
<protein>
    <recommendedName>
        <fullName evidence="11">Potassium-transporting ATPase KdpC subunit</fullName>
    </recommendedName>
    <alternativeName>
        <fullName evidence="11">ATP phosphohydrolase [potassium-transporting] C chain</fullName>
    </alternativeName>
    <alternativeName>
        <fullName evidence="11">Potassium-binding and translocating subunit C</fullName>
    </alternativeName>
    <alternativeName>
        <fullName evidence="11">Potassium-translocating ATPase C chain</fullName>
    </alternativeName>
</protein>
<dbReference type="PANTHER" id="PTHR30042">
    <property type="entry name" value="POTASSIUM-TRANSPORTING ATPASE C CHAIN"/>
    <property type="match status" value="1"/>
</dbReference>
<evidence type="ECO:0000256" key="9">
    <source>
        <dbReference type="ARBA" id="ARBA00023065"/>
    </source>
</evidence>
<evidence type="ECO:0000256" key="6">
    <source>
        <dbReference type="ARBA" id="ARBA00022840"/>
    </source>
</evidence>
<dbReference type="InterPro" id="IPR003820">
    <property type="entry name" value="KdpC"/>
</dbReference>
<keyword evidence="13" id="KW-1185">Reference proteome</keyword>
<keyword evidence="8 11" id="KW-1133">Transmembrane helix</keyword>